<dbReference type="GO" id="GO:0016787">
    <property type="term" value="F:hydrolase activity"/>
    <property type="evidence" value="ECO:0007669"/>
    <property type="project" value="UniProtKB-KW"/>
</dbReference>
<accession>A0A7Z0RVE5</accession>
<evidence type="ECO:0000313" key="4">
    <source>
        <dbReference type="Proteomes" id="UP000586119"/>
    </source>
</evidence>
<dbReference type="InterPro" id="IPR036526">
    <property type="entry name" value="C-N_Hydrolase_sf"/>
</dbReference>
<reference evidence="3 4" key="1">
    <citation type="journal article" date="2015" name="Int. J. Syst. Evol. Microbiol.">
        <title>Halomonas salicampi sp. nov., a halotolerant and alkalitolerant bacterium isolated from a saltern soil.</title>
        <authorList>
            <person name="Lee J.C."/>
            <person name="Kim Y.S."/>
            <person name="Yun B.S."/>
            <person name="Whang K.S."/>
        </authorList>
    </citation>
    <scope>NUCLEOTIDE SEQUENCE [LARGE SCALE GENOMIC DNA]</scope>
    <source>
        <strain evidence="3 4">BH103</strain>
    </source>
</reference>
<dbReference type="AlphaFoldDB" id="A0A7Z0RVE5"/>
<proteinExistence type="inferred from homology"/>
<dbReference type="PROSITE" id="PS01227">
    <property type="entry name" value="UPF0012"/>
    <property type="match status" value="1"/>
</dbReference>
<dbReference type="SUPFAM" id="SSF56317">
    <property type="entry name" value="Carbon-nitrogen hydrolase"/>
    <property type="match status" value="1"/>
</dbReference>
<evidence type="ECO:0000256" key="1">
    <source>
        <dbReference type="ARBA" id="ARBA00010613"/>
    </source>
</evidence>
<protein>
    <submittedName>
        <fullName evidence="3">Carbon-nitrogen hydrolase family protein</fullName>
    </submittedName>
</protein>
<evidence type="ECO:0000313" key="3">
    <source>
        <dbReference type="EMBL" id="NYS61656.1"/>
    </source>
</evidence>
<sequence length="289" mass="32352">MSYFTIAGVQMHALHHGDNTEAMRHRIDVLMNRFPQVQMVLFSELLPMGASPHHAQPLPSDTEAMFCQLAAQHRIWLIPGSMFEQVGEQIYNTLMVINPLGQVVTRYRKMFPFRPYEAGVESGTEFVVFDVPTIGRFGVSICYDMWFPETTRTLAAMGAEVILHPTMTDTIDRDIELSIARTNAAINQCYFFDINGAGALGNGRSIVVGPSGDVIHQAGIGEEVMPIEIDLNRVRRERETGLRGLGQPLKSFRDRDVDFSLYRSENGSSPFLDTLGALAKPVRNDQDIF</sequence>
<comment type="caution">
    <text evidence="3">The sequence shown here is derived from an EMBL/GenBank/DDBJ whole genome shotgun (WGS) entry which is preliminary data.</text>
</comment>
<comment type="similarity">
    <text evidence="1">Belongs to the carbon-nitrogen hydrolase superfamily. NIT1/NIT2 family.</text>
</comment>
<dbReference type="Gene3D" id="3.60.110.10">
    <property type="entry name" value="Carbon-nitrogen hydrolase"/>
    <property type="match status" value="1"/>
</dbReference>
<dbReference type="PANTHER" id="PTHR23088">
    <property type="entry name" value="NITRILASE-RELATED"/>
    <property type="match status" value="1"/>
</dbReference>
<dbReference type="Proteomes" id="UP000586119">
    <property type="component" value="Unassembled WGS sequence"/>
</dbReference>
<name>A0A7Z0RVE5_9GAMM</name>
<keyword evidence="4" id="KW-1185">Reference proteome</keyword>
<dbReference type="EMBL" id="JACCDF010000011">
    <property type="protein sequence ID" value="NYS61656.1"/>
    <property type="molecule type" value="Genomic_DNA"/>
</dbReference>
<keyword evidence="3" id="KW-0378">Hydrolase</keyword>
<dbReference type="RefSeq" id="WP_179930981.1">
    <property type="nucleotide sequence ID" value="NZ_JACCDF010000011.1"/>
</dbReference>
<organism evidence="3 4">
    <name type="scientific">Vreelandella salicampi</name>
    <dbReference type="NCBI Taxonomy" id="1449798"/>
    <lineage>
        <taxon>Bacteria</taxon>
        <taxon>Pseudomonadati</taxon>
        <taxon>Pseudomonadota</taxon>
        <taxon>Gammaproteobacteria</taxon>
        <taxon>Oceanospirillales</taxon>
        <taxon>Halomonadaceae</taxon>
        <taxon>Vreelandella</taxon>
    </lineage>
</organism>
<dbReference type="CDD" id="cd07197">
    <property type="entry name" value="nitrilase"/>
    <property type="match status" value="1"/>
</dbReference>
<feature type="domain" description="CN hydrolase" evidence="2">
    <location>
        <begin position="4"/>
        <end position="231"/>
    </location>
</feature>
<dbReference type="PROSITE" id="PS50263">
    <property type="entry name" value="CN_HYDROLASE"/>
    <property type="match status" value="1"/>
</dbReference>
<dbReference type="PANTHER" id="PTHR23088:SF27">
    <property type="entry name" value="DEAMINATED GLUTATHIONE AMIDASE"/>
    <property type="match status" value="1"/>
</dbReference>
<dbReference type="InterPro" id="IPR003010">
    <property type="entry name" value="C-N_Hydrolase"/>
</dbReference>
<gene>
    <name evidence="3" type="ORF">HZS81_12935</name>
</gene>
<dbReference type="InterPro" id="IPR001110">
    <property type="entry name" value="UPF0012_CS"/>
</dbReference>
<evidence type="ECO:0000259" key="2">
    <source>
        <dbReference type="PROSITE" id="PS50263"/>
    </source>
</evidence>
<dbReference type="Pfam" id="PF00795">
    <property type="entry name" value="CN_hydrolase"/>
    <property type="match status" value="1"/>
</dbReference>